<evidence type="ECO:0000313" key="1">
    <source>
        <dbReference type="EMBL" id="ADE11460.1"/>
    </source>
</evidence>
<protein>
    <submittedName>
        <fullName evidence="1">Uncharacterized protein</fullName>
    </submittedName>
</protein>
<dbReference type="Proteomes" id="UP000001625">
    <property type="component" value="Chromosome"/>
</dbReference>
<sequence>MNRFSEKLLGFECDIPDGWDVLPGAWARKAKLSAAPTSEKVEELLRANTDIPFLSLQQTRNDPYECVPIIQCTAKSLQVMHKMGGPDAVIDVVLAKMEEAYPDFQLIQRLSPYLIAGATGAYMKAGMSVLNEHGVKFSAASEMILLLASGYCLIIGFSGPSAVDKRPAADFDAFVHSIRMA</sequence>
<dbReference type="KEGG" id="slt:Slit_1223"/>
<evidence type="ECO:0000313" key="2">
    <source>
        <dbReference type="Proteomes" id="UP000001625"/>
    </source>
</evidence>
<dbReference type="EMBL" id="CP001965">
    <property type="protein sequence ID" value="ADE11460.1"/>
    <property type="molecule type" value="Genomic_DNA"/>
</dbReference>
<organism evidence="1 2">
    <name type="scientific">Sideroxydans lithotrophicus (strain ES-1)</name>
    <dbReference type="NCBI Taxonomy" id="580332"/>
    <lineage>
        <taxon>Bacteria</taxon>
        <taxon>Pseudomonadati</taxon>
        <taxon>Pseudomonadota</taxon>
        <taxon>Betaproteobacteria</taxon>
        <taxon>Nitrosomonadales</taxon>
        <taxon>Gallionellaceae</taxon>
        <taxon>Sideroxydans</taxon>
    </lineage>
</organism>
<reference evidence="1 2" key="1">
    <citation type="submission" date="2010-03" db="EMBL/GenBank/DDBJ databases">
        <title>Complete sequence of Sideroxydans lithotrophicus ES-1.</title>
        <authorList>
            <consortium name="US DOE Joint Genome Institute"/>
            <person name="Lucas S."/>
            <person name="Copeland A."/>
            <person name="Lapidus A."/>
            <person name="Cheng J.-F."/>
            <person name="Bruce D."/>
            <person name="Goodwin L."/>
            <person name="Pitluck S."/>
            <person name="Munk A.C."/>
            <person name="Detter J.C."/>
            <person name="Han C."/>
            <person name="Tapia R."/>
            <person name="Larimer F."/>
            <person name="Land M."/>
            <person name="Hauser L."/>
            <person name="Kyrpides N."/>
            <person name="Ivanova N."/>
            <person name="Emerson D."/>
            <person name="Woyke T."/>
        </authorList>
    </citation>
    <scope>NUCLEOTIDE SEQUENCE [LARGE SCALE GENOMIC DNA]</scope>
    <source>
        <strain evidence="1 2">ES-1</strain>
    </source>
</reference>
<dbReference type="HOGENOM" id="CLU_1488090_0_0_4"/>
<keyword evidence="2" id="KW-1185">Reference proteome</keyword>
<proteinExistence type="predicted"/>
<dbReference type="RefSeq" id="WP_013029358.1">
    <property type="nucleotide sequence ID" value="NC_013959.1"/>
</dbReference>
<gene>
    <name evidence="1" type="ordered locus">Slit_1223</name>
</gene>
<dbReference type="AlphaFoldDB" id="D5CR74"/>
<accession>D5CR74</accession>
<dbReference type="STRING" id="580332.Slit_1223"/>
<name>D5CR74_SIDLE</name>